<gene>
    <name evidence="1" type="ORF">EIH08_07840</name>
</gene>
<protein>
    <submittedName>
        <fullName evidence="1">Uncharacterized protein</fullName>
    </submittedName>
</protein>
<evidence type="ECO:0000313" key="2">
    <source>
        <dbReference type="Proteomes" id="UP000282297"/>
    </source>
</evidence>
<accession>A0A3G8WR18</accession>
<reference evidence="2" key="1">
    <citation type="submission" date="2018-11" db="EMBL/GenBank/DDBJ databases">
        <title>Proposal to divide the Flavobacteriaceae and reorganize its genera based on Amino Acid Identity values calculated from whole genome sequences.</title>
        <authorList>
            <person name="Nicholson A.C."/>
            <person name="Gulvik C.A."/>
            <person name="Whitney A.M."/>
            <person name="Humrighouse B.W."/>
            <person name="Bell M."/>
            <person name="Holmes B."/>
            <person name="Steigerwalt A.B."/>
            <person name="Villarma A."/>
            <person name="Sheth M."/>
            <person name="Batra D."/>
            <person name="Pryor J."/>
            <person name="Bernardet J.-F."/>
            <person name="Hugo C."/>
            <person name="Kampfer P."/>
            <person name="Newman J.D."/>
            <person name="McQuiston J.R."/>
        </authorList>
    </citation>
    <scope>NUCLEOTIDE SEQUENCE [LARGE SCALE GENOMIC DNA]</scope>
    <source>
        <strain evidence="2">H4753</strain>
    </source>
</reference>
<sequence length="153" mass="17268">MKFKIAYSSNIINNNLLYLEDEHSFYMNYGNAKIDLELLINNIALQVSNNRIIALSGFCGLKDKMSSVLTVPTSSKGILSVNHNLKYGFAYSINENDEYKYPVSADLEKGWVCIGNSEKKGNAVEFIDNCIAVISDEDDFISLWLKPMRLPKL</sequence>
<name>A0A3G8WR18_9FLAO</name>
<dbReference type="RefSeq" id="WP_124784824.1">
    <property type="nucleotide sequence ID" value="NZ_CP034171.1"/>
</dbReference>
<proteinExistence type="predicted"/>
<dbReference type="AlphaFoldDB" id="A0A3G8WR18"/>
<dbReference type="EMBL" id="CP034171">
    <property type="protein sequence ID" value="AZI20634.1"/>
    <property type="molecule type" value="Genomic_DNA"/>
</dbReference>
<dbReference type="Proteomes" id="UP000282297">
    <property type="component" value="Chromosome"/>
</dbReference>
<evidence type="ECO:0000313" key="1">
    <source>
        <dbReference type="EMBL" id="AZI20634.1"/>
    </source>
</evidence>
<organism evidence="1 2">
    <name type="scientific">Chryseobacterium taklimakanense</name>
    <dbReference type="NCBI Taxonomy" id="536441"/>
    <lineage>
        <taxon>Bacteria</taxon>
        <taxon>Pseudomonadati</taxon>
        <taxon>Bacteroidota</taxon>
        <taxon>Flavobacteriia</taxon>
        <taxon>Flavobacteriales</taxon>
        <taxon>Weeksellaceae</taxon>
        <taxon>Chryseobacterium group</taxon>
        <taxon>Chryseobacterium</taxon>
    </lineage>
</organism>